<comment type="similarity">
    <text evidence="1 3">Belongs to the gamma-glutamylcyclotransferase family.</text>
</comment>
<name>A0A1M5XJX4_9VIBR</name>
<dbReference type="STRING" id="1216006.VA7868_01193"/>
<evidence type="ECO:0000256" key="2">
    <source>
        <dbReference type="PIRSR" id="PIRSR639126-1"/>
    </source>
</evidence>
<evidence type="ECO:0000313" key="6">
    <source>
        <dbReference type="Proteomes" id="UP000184608"/>
    </source>
</evidence>
<keyword evidence="5" id="KW-0808">Transferase</keyword>
<keyword evidence="6" id="KW-1185">Reference proteome</keyword>
<sequence>MEHLVFVYGTLRQGESNHFLLRDSQFLGFWTTPPDYALYDLGEYPGMIPGRESICGEVYAVNETCLAALDKLEDIPVEYRREVMNTTFGHAWVYIYQDKSKLKNHIPSGDWCNR</sequence>
<dbReference type="InterPro" id="IPR013024">
    <property type="entry name" value="GGCT-like"/>
</dbReference>
<dbReference type="OrthoDB" id="482277at2"/>
<accession>A0A1M5XJX4</accession>
<dbReference type="GO" id="GO:0005829">
    <property type="term" value="C:cytosol"/>
    <property type="evidence" value="ECO:0007669"/>
    <property type="project" value="TreeGrafter"/>
</dbReference>
<dbReference type="PANTHER" id="PTHR12510">
    <property type="entry name" value="TROPONIN C-AKIN-1 PROTEIN"/>
    <property type="match status" value="1"/>
</dbReference>
<evidence type="ECO:0000259" key="4">
    <source>
        <dbReference type="Pfam" id="PF06094"/>
    </source>
</evidence>
<evidence type="ECO:0000313" key="5">
    <source>
        <dbReference type="EMBL" id="SHI00049.1"/>
    </source>
</evidence>
<dbReference type="Proteomes" id="UP000184608">
    <property type="component" value="Unassembled WGS sequence"/>
</dbReference>
<gene>
    <name evidence="5" type="primary">ytfP</name>
    <name evidence="5" type="ORF">VA7868_01193</name>
</gene>
<dbReference type="InterPro" id="IPR039126">
    <property type="entry name" value="GGACT"/>
</dbReference>
<dbReference type="SUPFAM" id="SSF110857">
    <property type="entry name" value="Gamma-glutamyl cyclotransferase-like"/>
    <property type="match status" value="1"/>
</dbReference>
<dbReference type="Pfam" id="PF06094">
    <property type="entry name" value="GGACT"/>
    <property type="match status" value="1"/>
</dbReference>
<feature type="active site" description="Proton acceptor" evidence="2">
    <location>
        <position position="73"/>
    </location>
</feature>
<dbReference type="InterPro" id="IPR036568">
    <property type="entry name" value="GGCT-like_sf"/>
</dbReference>
<proteinExistence type="inferred from homology"/>
<dbReference type="GO" id="GO:0061929">
    <property type="term" value="F:gamma-glutamylaminecyclotransferase activity"/>
    <property type="evidence" value="ECO:0007669"/>
    <property type="project" value="InterPro"/>
</dbReference>
<protein>
    <recommendedName>
        <fullName evidence="3">Gamma-glutamylcyclotransferase family protein</fullName>
    </recommendedName>
</protein>
<dbReference type="EMBL" id="FQXZ01000012">
    <property type="protein sequence ID" value="SHI00049.1"/>
    <property type="molecule type" value="Genomic_DNA"/>
</dbReference>
<dbReference type="RefSeq" id="WP_073602954.1">
    <property type="nucleotide sequence ID" value="NZ_FQXZ01000012.1"/>
</dbReference>
<evidence type="ECO:0000256" key="1">
    <source>
        <dbReference type="ARBA" id="ARBA00008861"/>
    </source>
</evidence>
<dbReference type="Gene3D" id="3.10.490.10">
    <property type="entry name" value="Gamma-glutamyl cyclotransferase-like"/>
    <property type="match status" value="1"/>
</dbReference>
<reference evidence="5 6" key="1">
    <citation type="submission" date="2016-11" db="EMBL/GenBank/DDBJ databases">
        <authorList>
            <person name="Jaros S."/>
            <person name="Januszkiewicz K."/>
            <person name="Wedrychowicz H."/>
        </authorList>
    </citation>
    <scope>NUCLEOTIDE SEQUENCE [LARGE SCALE GENOMIC DNA]</scope>
    <source>
        <strain evidence="5 6">CECT 7868</strain>
    </source>
</reference>
<dbReference type="CDD" id="cd06661">
    <property type="entry name" value="GGCT_like"/>
    <property type="match status" value="1"/>
</dbReference>
<organism evidence="5 6">
    <name type="scientific">Vibrio aerogenes CECT 7868</name>
    <dbReference type="NCBI Taxonomy" id="1216006"/>
    <lineage>
        <taxon>Bacteria</taxon>
        <taxon>Pseudomonadati</taxon>
        <taxon>Pseudomonadota</taxon>
        <taxon>Gammaproteobacteria</taxon>
        <taxon>Vibrionales</taxon>
        <taxon>Vibrionaceae</taxon>
        <taxon>Vibrio</taxon>
    </lineage>
</organism>
<evidence type="ECO:0000256" key="3">
    <source>
        <dbReference type="RuleBase" id="RU367036"/>
    </source>
</evidence>
<dbReference type="PANTHER" id="PTHR12510:SF4">
    <property type="entry name" value="GAMMA-GLUTAMYLAMINECYCLOTRANSFERASE"/>
    <property type="match status" value="1"/>
</dbReference>
<dbReference type="GO" id="GO:0016740">
    <property type="term" value="F:transferase activity"/>
    <property type="evidence" value="ECO:0007669"/>
    <property type="project" value="UniProtKB-KW"/>
</dbReference>
<feature type="domain" description="Gamma-glutamylcyclotransferase AIG2-like" evidence="4">
    <location>
        <begin position="5"/>
        <end position="112"/>
    </location>
</feature>
<dbReference type="AlphaFoldDB" id="A0A1M5XJX4"/>
<dbReference type="InterPro" id="IPR009288">
    <property type="entry name" value="AIG2-like_dom"/>
</dbReference>